<keyword evidence="2" id="KW-1185">Reference proteome</keyword>
<gene>
    <name evidence="1" type="ORF">L873DRAFT_45850</name>
</gene>
<proteinExistence type="predicted"/>
<dbReference type="AlphaFoldDB" id="A0A3N4K6H2"/>
<protein>
    <submittedName>
        <fullName evidence="1">Uncharacterized protein</fullName>
    </submittedName>
</protein>
<accession>A0A3N4K6H2</accession>
<dbReference type="EMBL" id="ML120360">
    <property type="protein sequence ID" value="RPB04031.1"/>
    <property type="molecule type" value="Genomic_DNA"/>
</dbReference>
<sequence>MRSIRDCSMRNLRNLEKTERQLFAPKTMNGHETDSVMNASTRNFLTFVNTTAIAYGQKIGRSLKILMVCNSSCVHKRQKITSRPQLSHSYLKPDKYGLLRYHG</sequence>
<evidence type="ECO:0000313" key="1">
    <source>
        <dbReference type="EMBL" id="RPB04031.1"/>
    </source>
</evidence>
<organism evidence="1 2">
    <name type="scientific">Choiromyces venosus 120613-1</name>
    <dbReference type="NCBI Taxonomy" id="1336337"/>
    <lineage>
        <taxon>Eukaryota</taxon>
        <taxon>Fungi</taxon>
        <taxon>Dikarya</taxon>
        <taxon>Ascomycota</taxon>
        <taxon>Pezizomycotina</taxon>
        <taxon>Pezizomycetes</taxon>
        <taxon>Pezizales</taxon>
        <taxon>Tuberaceae</taxon>
        <taxon>Choiromyces</taxon>
    </lineage>
</organism>
<dbReference type="Proteomes" id="UP000276215">
    <property type="component" value="Unassembled WGS sequence"/>
</dbReference>
<reference evidence="1 2" key="1">
    <citation type="journal article" date="2018" name="Nat. Ecol. Evol.">
        <title>Pezizomycetes genomes reveal the molecular basis of ectomycorrhizal truffle lifestyle.</title>
        <authorList>
            <person name="Murat C."/>
            <person name="Payen T."/>
            <person name="Noel B."/>
            <person name="Kuo A."/>
            <person name="Morin E."/>
            <person name="Chen J."/>
            <person name="Kohler A."/>
            <person name="Krizsan K."/>
            <person name="Balestrini R."/>
            <person name="Da Silva C."/>
            <person name="Montanini B."/>
            <person name="Hainaut M."/>
            <person name="Levati E."/>
            <person name="Barry K.W."/>
            <person name="Belfiori B."/>
            <person name="Cichocki N."/>
            <person name="Clum A."/>
            <person name="Dockter R.B."/>
            <person name="Fauchery L."/>
            <person name="Guy J."/>
            <person name="Iotti M."/>
            <person name="Le Tacon F."/>
            <person name="Lindquist E.A."/>
            <person name="Lipzen A."/>
            <person name="Malagnac F."/>
            <person name="Mello A."/>
            <person name="Molinier V."/>
            <person name="Miyauchi S."/>
            <person name="Poulain J."/>
            <person name="Riccioni C."/>
            <person name="Rubini A."/>
            <person name="Sitrit Y."/>
            <person name="Splivallo R."/>
            <person name="Traeger S."/>
            <person name="Wang M."/>
            <person name="Zifcakova L."/>
            <person name="Wipf D."/>
            <person name="Zambonelli A."/>
            <person name="Paolocci F."/>
            <person name="Nowrousian M."/>
            <person name="Ottonello S."/>
            <person name="Baldrian P."/>
            <person name="Spatafora J.W."/>
            <person name="Henrissat B."/>
            <person name="Nagy L.G."/>
            <person name="Aury J.M."/>
            <person name="Wincker P."/>
            <person name="Grigoriev I.V."/>
            <person name="Bonfante P."/>
            <person name="Martin F.M."/>
        </authorList>
    </citation>
    <scope>NUCLEOTIDE SEQUENCE [LARGE SCALE GENOMIC DNA]</scope>
    <source>
        <strain evidence="1 2">120613-1</strain>
    </source>
</reference>
<evidence type="ECO:0000313" key="2">
    <source>
        <dbReference type="Proteomes" id="UP000276215"/>
    </source>
</evidence>
<name>A0A3N4K6H2_9PEZI</name>